<feature type="compositionally biased region" description="Polar residues" evidence="1">
    <location>
        <begin position="635"/>
        <end position="644"/>
    </location>
</feature>
<keyword evidence="4" id="KW-1185">Reference proteome</keyword>
<feature type="region of interest" description="Disordered" evidence="1">
    <location>
        <begin position="711"/>
        <end position="769"/>
    </location>
</feature>
<feature type="transmembrane region" description="Helical" evidence="2">
    <location>
        <begin position="231"/>
        <end position="250"/>
    </location>
</feature>
<feature type="region of interest" description="Disordered" evidence="1">
    <location>
        <begin position="402"/>
        <end position="455"/>
    </location>
</feature>
<evidence type="ECO:0000313" key="3">
    <source>
        <dbReference type="EMBL" id="TFL04595.1"/>
    </source>
</evidence>
<protein>
    <submittedName>
        <fullName evidence="3">Uncharacterized protein</fullName>
    </submittedName>
</protein>
<feature type="transmembrane region" description="Helical" evidence="2">
    <location>
        <begin position="198"/>
        <end position="225"/>
    </location>
</feature>
<keyword evidence="2" id="KW-0812">Transmembrane</keyword>
<keyword evidence="2" id="KW-0472">Membrane</keyword>
<dbReference type="AlphaFoldDB" id="A0A5C3QRI7"/>
<dbReference type="EMBL" id="ML178818">
    <property type="protein sequence ID" value="TFL04595.1"/>
    <property type="molecule type" value="Genomic_DNA"/>
</dbReference>
<organism evidence="3 4">
    <name type="scientific">Pterulicium gracile</name>
    <dbReference type="NCBI Taxonomy" id="1884261"/>
    <lineage>
        <taxon>Eukaryota</taxon>
        <taxon>Fungi</taxon>
        <taxon>Dikarya</taxon>
        <taxon>Basidiomycota</taxon>
        <taxon>Agaricomycotina</taxon>
        <taxon>Agaricomycetes</taxon>
        <taxon>Agaricomycetidae</taxon>
        <taxon>Agaricales</taxon>
        <taxon>Pleurotineae</taxon>
        <taxon>Pterulaceae</taxon>
        <taxon>Pterulicium</taxon>
    </lineage>
</organism>
<evidence type="ECO:0000256" key="1">
    <source>
        <dbReference type="SAM" id="MobiDB-lite"/>
    </source>
</evidence>
<proteinExistence type="predicted"/>
<feature type="region of interest" description="Disordered" evidence="1">
    <location>
        <begin position="587"/>
        <end position="697"/>
    </location>
</feature>
<feature type="transmembrane region" description="Helical" evidence="2">
    <location>
        <begin position="356"/>
        <end position="376"/>
    </location>
</feature>
<feature type="transmembrane region" description="Helical" evidence="2">
    <location>
        <begin position="6"/>
        <end position="27"/>
    </location>
</feature>
<feature type="compositionally biased region" description="Polar residues" evidence="1">
    <location>
        <begin position="47"/>
        <end position="59"/>
    </location>
</feature>
<name>A0A5C3QRI7_9AGAR</name>
<dbReference type="Proteomes" id="UP000305067">
    <property type="component" value="Unassembled WGS sequence"/>
</dbReference>
<feature type="region of interest" description="Disordered" evidence="1">
    <location>
        <begin position="47"/>
        <end position="103"/>
    </location>
</feature>
<gene>
    <name evidence="3" type="ORF">BDV98DRAFT_324188</name>
</gene>
<evidence type="ECO:0000256" key="2">
    <source>
        <dbReference type="SAM" id="Phobius"/>
    </source>
</evidence>
<sequence>MHPSTASVVSAALLFTTSCLILLYLVYTLISSKFSLGHWGPKNIRLSGTTRSPWSSPQRASFPGRFSESGQPSEHKPHADPVQGQRRAHSDHGEDIDLDPDNSTHLNRRRNIASLAFALNVACLALFCVALGIVRILLTGNRGGQEEGLARAERVLSAFLRVSLSFTLVYALFPPAGNSCRPSDELSARDYDVGRFRGGVSVGSALAVIAFSLDIVHAATSAIFLPLISRLFTLILVLAFAGFTLISLITRRRCGISRLRRASYAHGTLPSMQEKVLSNGSSFIQWMTDSPASDTFLVPTRPPPSPNRTTYWDSDVTARIPLVLPFAVAVCALTSVCLELASAAKKLQGTTDVQSAMTVVQAVFLVMWVVGSAALLQPPTVQATEFQKKYQHALPFPIHRERAPSNASISPGPPSPLSLSFPRSVPPKTSLSITKHKSRTHRHRRGSSSKAAIDPNAYEASAQGYMEPSDITDLTDPFAVSSLSLAYTGTSHHSASVDQHHLSTFAARQYPSGSNHYPTSTLSPSTTLAAGSPFPTIAEGVDALTSLKDAVTALDAEEEQHLSHDTTPRLMQRPNPLAQVRERLSAQWGNIPTEPPPPEVRSRLDSTMLGDRSSPPVGLGVSVRGSSDTKESIPIVSSGTSQVIPGQRSPNRRGKGHPSDVFSPRKIKLESPPRGTKGPSSWSSGSATKKHVKLKKSLTLPSPLRAFGVLSSSGLGQYPRGNHRDHSHPEPSSSSKSQPRGDVHDQPPSQVLGRQTAHRASLSDLDQLTRVPSHLPKSLQEDAMLSQELLEALDLEGLSGAVRR</sequence>
<feature type="transmembrane region" description="Helical" evidence="2">
    <location>
        <begin position="158"/>
        <end position="177"/>
    </location>
</feature>
<keyword evidence="2" id="KW-1133">Transmembrane helix</keyword>
<accession>A0A5C3QRI7</accession>
<feature type="transmembrane region" description="Helical" evidence="2">
    <location>
        <begin position="322"/>
        <end position="344"/>
    </location>
</feature>
<feature type="compositionally biased region" description="Polar residues" evidence="1">
    <location>
        <begin position="678"/>
        <end position="687"/>
    </location>
</feature>
<feature type="compositionally biased region" description="Basic residues" evidence="1">
    <location>
        <begin position="434"/>
        <end position="447"/>
    </location>
</feature>
<feature type="transmembrane region" description="Helical" evidence="2">
    <location>
        <begin position="115"/>
        <end position="138"/>
    </location>
</feature>
<feature type="compositionally biased region" description="Low complexity" evidence="1">
    <location>
        <begin position="417"/>
        <end position="427"/>
    </location>
</feature>
<evidence type="ECO:0000313" key="4">
    <source>
        <dbReference type="Proteomes" id="UP000305067"/>
    </source>
</evidence>
<reference evidence="3 4" key="1">
    <citation type="journal article" date="2019" name="Nat. Ecol. Evol.">
        <title>Megaphylogeny resolves global patterns of mushroom evolution.</title>
        <authorList>
            <person name="Varga T."/>
            <person name="Krizsan K."/>
            <person name="Foldi C."/>
            <person name="Dima B."/>
            <person name="Sanchez-Garcia M."/>
            <person name="Sanchez-Ramirez S."/>
            <person name="Szollosi G.J."/>
            <person name="Szarkandi J.G."/>
            <person name="Papp V."/>
            <person name="Albert L."/>
            <person name="Andreopoulos W."/>
            <person name="Angelini C."/>
            <person name="Antonin V."/>
            <person name="Barry K.W."/>
            <person name="Bougher N.L."/>
            <person name="Buchanan P."/>
            <person name="Buyck B."/>
            <person name="Bense V."/>
            <person name="Catcheside P."/>
            <person name="Chovatia M."/>
            <person name="Cooper J."/>
            <person name="Damon W."/>
            <person name="Desjardin D."/>
            <person name="Finy P."/>
            <person name="Geml J."/>
            <person name="Haridas S."/>
            <person name="Hughes K."/>
            <person name="Justo A."/>
            <person name="Karasinski D."/>
            <person name="Kautmanova I."/>
            <person name="Kiss B."/>
            <person name="Kocsube S."/>
            <person name="Kotiranta H."/>
            <person name="LaButti K.M."/>
            <person name="Lechner B.E."/>
            <person name="Liimatainen K."/>
            <person name="Lipzen A."/>
            <person name="Lukacs Z."/>
            <person name="Mihaltcheva S."/>
            <person name="Morgado L.N."/>
            <person name="Niskanen T."/>
            <person name="Noordeloos M.E."/>
            <person name="Ohm R.A."/>
            <person name="Ortiz-Santana B."/>
            <person name="Ovrebo C."/>
            <person name="Racz N."/>
            <person name="Riley R."/>
            <person name="Savchenko A."/>
            <person name="Shiryaev A."/>
            <person name="Soop K."/>
            <person name="Spirin V."/>
            <person name="Szebenyi C."/>
            <person name="Tomsovsky M."/>
            <person name="Tulloss R.E."/>
            <person name="Uehling J."/>
            <person name="Grigoriev I.V."/>
            <person name="Vagvolgyi C."/>
            <person name="Papp T."/>
            <person name="Martin F.M."/>
            <person name="Miettinen O."/>
            <person name="Hibbett D.S."/>
            <person name="Nagy L.G."/>
        </authorList>
    </citation>
    <scope>NUCLEOTIDE SEQUENCE [LARGE SCALE GENOMIC DNA]</scope>
    <source>
        <strain evidence="3 4">CBS 309.79</strain>
    </source>
</reference>